<accession>A0A2S4L0Z7</accession>
<dbReference type="PANTHER" id="PTHR21540">
    <property type="entry name" value="RING FINGER AND SWIM DOMAIN-CONTAINING PROTEIN 2"/>
    <property type="match status" value="1"/>
</dbReference>
<dbReference type="GO" id="GO:0061630">
    <property type="term" value="F:ubiquitin protein ligase activity"/>
    <property type="evidence" value="ECO:0007669"/>
    <property type="project" value="InterPro"/>
</dbReference>
<evidence type="ECO:0000256" key="1">
    <source>
        <dbReference type="PROSITE-ProRule" id="PRU00175"/>
    </source>
</evidence>
<dbReference type="AlphaFoldDB" id="A0A2S4L0Z7"/>
<sequence>MEKSPARRADRHIKEAHQAPASSAAAGSSWGYPVDLTDDEPATPMAKKQAGYAGVEAPAQGTPLQRTPVQKALVQSTPASSSSPSARKRKAADAASSPTEKRLCRFRSKPPQSFYSVYERALSQRFYVLKRTRGGTAECPEETFEMTGSTGNVYTVRIGEKPSCNCPHAIKGNECKHVFYVLARVLQAPFDLVYQKALLGSELRTIFAAAPGVNVSRDSGNGKRKPVEGDCPICFCEFDTNSPESVVWCRAACGQNIHQECFETWARTKAGQVTCPLCRSKWQGDAKMVSKVQMNRAVSSEGYANVAHQLGISTRRDEGTYSEWYGYHNRRRRGRY</sequence>
<gene>
    <name evidence="5" type="ORF">TPAR_03685</name>
</gene>
<keyword evidence="5" id="KW-0808">Transferase</keyword>
<dbReference type="OrthoDB" id="2122982at2759"/>
<evidence type="ECO:0000259" key="4">
    <source>
        <dbReference type="PROSITE" id="PS50966"/>
    </source>
</evidence>
<comment type="caution">
    <text evidence="5">The sequence shown here is derived from an EMBL/GenBank/DDBJ whole genome shotgun (WGS) entry which is preliminary data.</text>
</comment>
<dbReference type="GO" id="GO:0008270">
    <property type="term" value="F:zinc ion binding"/>
    <property type="evidence" value="ECO:0007669"/>
    <property type="project" value="UniProtKB-KW"/>
</dbReference>
<feature type="domain" description="RING-type" evidence="3">
    <location>
        <begin position="231"/>
        <end position="279"/>
    </location>
</feature>
<dbReference type="InterPro" id="IPR007527">
    <property type="entry name" value="Znf_SWIM"/>
</dbReference>
<dbReference type="STRING" id="94208.A0A2S4L0Z7"/>
<evidence type="ECO:0000313" key="6">
    <source>
        <dbReference type="Proteomes" id="UP000237481"/>
    </source>
</evidence>
<dbReference type="EMBL" id="PKSG01000360">
    <property type="protein sequence ID" value="POR36120.1"/>
    <property type="molecule type" value="Genomic_DNA"/>
</dbReference>
<keyword evidence="1" id="KW-0863">Zinc-finger</keyword>
<dbReference type="PANTHER" id="PTHR21540:SF0">
    <property type="entry name" value="PHD FAMILY PROTEIN"/>
    <property type="match status" value="1"/>
</dbReference>
<dbReference type="InterPro" id="IPR039903">
    <property type="entry name" value="Zswim2"/>
</dbReference>
<evidence type="ECO:0000259" key="3">
    <source>
        <dbReference type="PROSITE" id="PS50089"/>
    </source>
</evidence>
<name>A0A2S4L0Z7_9HYPO</name>
<feature type="compositionally biased region" description="Basic and acidic residues" evidence="2">
    <location>
        <begin position="1"/>
        <end position="17"/>
    </location>
</feature>
<keyword evidence="1" id="KW-0479">Metal-binding</keyword>
<dbReference type="GO" id="GO:0016301">
    <property type="term" value="F:kinase activity"/>
    <property type="evidence" value="ECO:0007669"/>
    <property type="project" value="UniProtKB-KW"/>
</dbReference>
<dbReference type="InterPro" id="IPR013083">
    <property type="entry name" value="Znf_RING/FYVE/PHD"/>
</dbReference>
<dbReference type="Gene3D" id="3.30.40.10">
    <property type="entry name" value="Zinc/RING finger domain, C3HC4 (zinc finger)"/>
    <property type="match status" value="1"/>
</dbReference>
<dbReference type="InterPro" id="IPR001841">
    <property type="entry name" value="Znf_RING"/>
</dbReference>
<keyword evidence="1" id="KW-0862">Zinc</keyword>
<organism evidence="5 6">
    <name type="scientific">Tolypocladium paradoxum</name>
    <dbReference type="NCBI Taxonomy" id="94208"/>
    <lineage>
        <taxon>Eukaryota</taxon>
        <taxon>Fungi</taxon>
        <taxon>Dikarya</taxon>
        <taxon>Ascomycota</taxon>
        <taxon>Pezizomycotina</taxon>
        <taxon>Sordariomycetes</taxon>
        <taxon>Hypocreomycetidae</taxon>
        <taxon>Hypocreales</taxon>
        <taxon>Ophiocordycipitaceae</taxon>
        <taxon>Tolypocladium</taxon>
    </lineage>
</organism>
<dbReference type="CDD" id="cd16494">
    <property type="entry name" value="RING-CH-C4HC3_ZSWM2"/>
    <property type="match status" value="1"/>
</dbReference>
<dbReference type="Pfam" id="PF13639">
    <property type="entry name" value="zf-RING_2"/>
    <property type="match status" value="1"/>
</dbReference>
<feature type="compositionally biased region" description="Polar residues" evidence="2">
    <location>
        <begin position="62"/>
        <end position="77"/>
    </location>
</feature>
<dbReference type="Proteomes" id="UP000237481">
    <property type="component" value="Unassembled WGS sequence"/>
</dbReference>
<proteinExistence type="predicted"/>
<keyword evidence="5" id="KW-0418">Kinase</keyword>
<dbReference type="PROSITE" id="PS50089">
    <property type="entry name" value="ZF_RING_2"/>
    <property type="match status" value="1"/>
</dbReference>
<evidence type="ECO:0000256" key="2">
    <source>
        <dbReference type="SAM" id="MobiDB-lite"/>
    </source>
</evidence>
<keyword evidence="6" id="KW-1185">Reference proteome</keyword>
<feature type="compositionally biased region" description="Low complexity" evidence="2">
    <location>
        <begin position="18"/>
        <end position="29"/>
    </location>
</feature>
<reference evidence="5 6" key="1">
    <citation type="submission" date="2018-01" db="EMBL/GenBank/DDBJ databases">
        <title>Harnessing the power of phylogenomics to disentangle the directionality and signatures of interkingdom host jumping in the parasitic fungal genus Tolypocladium.</title>
        <authorList>
            <person name="Quandt C.A."/>
            <person name="Patterson W."/>
            <person name="Spatafora J.W."/>
        </authorList>
    </citation>
    <scope>NUCLEOTIDE SEQUENCE [LARGE SCALE GENOMIC DNA]</scope>
    <source>
        <strain evidence="5 6">NRBC 100945</strain>
    </source>
</reference>
<feature type="domain" description="SWIM-type" evidence="4">
    <location>
        <begin position="154"/>
        <end position="186"/>
    </location>
</feature>
<dbReference type="SUPFAM" id="SSF57850">
    <property type="entry name" value="RING/U-box"/>
    <property type="match status" value="1"/>
</dbReference>
<protein>
    <submittedName>
        <fullName evidence="5">Mitogen-activated protein kinase kinase kinase 1</fullName>
    </submittedName>
</protein>
<dbReference type="PROSITE" id="PS50966">
    <property type="entry name" value="ZF_SWIM"/>
    <property type="match status" value="1"/>
</dbReference>
<evidence type="ECO:0000313" key="5">
    <source>
        <dbReference type="EMBL" id="POR36120.1"/>
    </source>
</evidence>
<feature type="region of interest" description="Disordered" evidence="2">
    <location>
        <begin position="1"/>
        <end position="103"/>
    </location>
</feature>